<reference evidence="2" key="1">
    <citation type="submission" date="2020-05" db="UniProtKB">
        <authorList>
            <consortium name="EnsemblMetazoa"/>
        </authorList>
    </citation>
    <scope>IDENTIFICATION</scope>
    <source>
        <strain evidence="2">Jacobina</strain>
    </source>
</reference>
<proteinExistence type="predicted"/>
<keyword evidence="3" id="KW-1185">Reference proteome</keyword>
<protein>
    <submittedName>
        <fullName evidence="2">Uncharacterized protein</fullName>
    </submittedName>
</protein>
<organism evidence="2 3">
    <name type="scientific">Lutzomyia longipalpis</name>
    <name type="common">Sand fly</name>
    <dbReference type="NCBI Taxonomy" id="7200"/>
    <lineage>
        <taxon>Eukaryota</taxon>
        <taxon>Metazoa</taxon>
        <taxon>Ecdysozoa</taxon>
        <taxon>Arthropoda</taxon>
        <taxon>Hexapoda</taxon>
        <taxon>Insecta</taxon>
        <taxon>Pterygota</taxon>
        <taxon>Neoptera</taxon>
        <taxon>Endopterygota</taxon>
        <taxon>Diptera</taxon>
        <taxon>Nematocera</taxon>
        <taxon>Psychodoidea</taxon>
        <taxon>Psychodidae</taxon>
        <taxon>Lutzomyia</taxon>
        <taxon>Lutzomyia</taxon>
    </lineage>
</organism>
<dbReference type="Proteomes" id="UP000092461">
    <property type="component" value="Unassembled WGS sequence"/>
</dbReference>
<sequence>MRETYEKIFALLLLLCYMWYMIVCYFSFYSFWVKALNIFYF</sequence>
<dbReference type="AlphaFoldDB" id="A0A1B0CQ49"/>
<dbReference type="EMBL" id="AJWK01023049">
    <property type="status" value="NOT_ANNOTATED_CDS"/>
    <property type="molecule type" value="Genomic_DNA"/>
</dbReference>
<keyword evidence="1" id="KW-1133">Transmembrane helix</keyword>
<feature type="transmembrane region" description="Helical" evidence="1">
    <location>
        <begin position="12"/>
        <end position="32"/>
    </location>
</feature>
<dbReference type="VEuPathDB" id="VectorBase:LLOJ006998"/>
<keyword evidence="1" id="KW-0812">Transmembrane</keyword>
<name>A0A1B0CQ49_LUTLO</name>
<dbReference type="EnsemblMetazoa" id="LLOJ006998-RA">
    <property type="protein sequence ID" value="LLOJ006998-PA"/>
    <property type="gene ID" value="LLOJ006998"/>
</dbReference>
<dbReference type="EMBL" id="AJWK01023050">
    <property type="status" value="NOT_ANNOTATED_CDS"/>
    <property type="molecule type" value="Genomic_DNA"/>
</dbReference>
<keyword evidence="1" id="KW-0472">Membrane</keyword>
<evidence type="ECO:0000313" key="3">
    <source>
        <dbReference type="Proteomes" id="UP000092461"/>
    </source>
</evidence>
<evidence type="ECO:0000313" key="2">
    <source>
        <dbReference type="EnsemblMetazoa" id="LLOJ006998-PA"/>
    </source>
</evidence>
<accession>A0A1B0CQ49</accession>
<evidence type="ECO:0000256" key="1">
    <source>
        <dbReference type="SAM" id="Phobius"/>
    </source>
</evidence>